<accession>A0ABY6V9U6</accession>
<organism evidence="1 2">
    <name type="scientific">Klebsiella spallanzanii</name>
    <dbReference type="NCBI Taxonomy" id="2587528"/>
    <lineage>
        <taxon>Bacteria</taxon>
        <taxon>Pseudomonadati</taxon>
        <taxon>Pseudomonadota</taxon>
        <taxon>Gammaproteobacteria</taxon>
        <taxon>Enterobacterales</taxon>
        <taxon>Enterobacteriaceae</taxon>
        <taxon>Klebsiella/Raoultella group</taxon>
        <taxon>Klebsiella</taxon>
    </lineage>
</organism>
<name>A0ABY6V9U6_9ENTR</name>
<proteinExistence type="predicted"/>
<protein>
    <submittedName>
        <fullName evidence="1">Uncharacterized protein</fullName>
    </submittedName>
</protein>
<evidence type="ECO:0000313" key="2">
    <source>
        <dbReference type="Proteomes" id="UP000317652"/>
    </source>
</evidence>
<dbReference type="Proteomes" id="UP000317652">
    <property type="component" value="Unassembled WGS sequence"/>
</dbReference>
<dbReference type="EMBL" id="CABGGS010000008">
    <property type="protein sequence ID" value="VUS41092.1"/>
    <property type="molecule type" value="Genomic_DNA"/>
</dbReference>
<reference evidence="1 2" key="1">
    <citation type="submission" date="2019-07" db="EMBL/GenBank/DDBJ databases">
        <authorList>
            <person name="Brisse S."/>
            <person name="Rodrigues C."/>
            <person name="Thorpe H."/>
        </authorList>
    </citation>
    <scope>NUCLEOTIDE SEQUENCE [LARGE SCALE GENOMIC DNA]</scope>
    <source>
        <strain evidence="1">SB6411</strain>
    </source>
</reference>
<sequence>MFPAERFAGQRDLCVAQRRAVGVVGTGFVRRTETNDGFTHQQGRFVSDCTRFFHRAFNRVSIVTVHAEHHVPAVGFEAFCRVVGEPAFNMTVDGDAVVVIERHQFAKLQGTGQRTYLVRDTFHHAAIAHKRVSEVVNNVVARTVELRRQGFLRNRHPHRIGNTLTQRTGRGFNTRCIAHFRVARRFGMQLTEVLQLFNRQIITCEVQQAVNQHRAVTVGENKAVAVSPGRVLRVMVQEVPPQDFGNIRHPHRRAGVAGVGLLYCVH</sequence>
<evidence type="ECO:0000313" key="1">
    <source>
        <dbReference type="EMBL" id="VUS41092.1"/>
    </source>
</evidence>
<gene>
    <name evidence="1" type="ORF">SB6411_05435</name>
</gene>
<keyword evidence="2" id="KW-1185">Reference proteome</keyword>
<comment type="caution">
    <text evidence="1">The sequence shown here is derived from an EMBL/GenBank/DDBJ whole genome shotgun (WGS) entry which is preliminary data.</text>
</comment>